<evidence type="ECO:0000313" key="2">
    <source>
        <dbReference type="Proteomes" id="UP000037178"/>
    </source>
</evidence>
<proteinExistence type="predicted"/>
<dbReference type="PATRIC" id="fig|1675527.3.peg.1445"/>
<accession>A0A0J9E3L1</accession>
<name>A0A0J9E3L1_9RHOB</name>
<dbReference type="RefSeq" id="WP_049642302.1">
    <property type="nucleotide sequence ID" value="NZ_LFTY01000002.1"/>
</dbReference>
<keyword evidence="2" id="KW-1185">Reference proteome</keyword>
<dbReference type="AlphaFoldDB" id="A0A0J9E3L1"/>
<evidence type="ECO:0000313" key="1">
    <source>
        <dbReference type="EMBL" id="KMW56409.1"/>
    </source>
</evidence>
<protein>
    <submittedName>
        <fullName evidence="1">Uncharacterized protein</fullName>
    </submittedName>
</protein>
<reference evidence="1 2" key="1">
    <citation type="submission" date="2015-06" db="EMBL/GenBank/DDBJ databases">
        <title>Draft genome sequence of an Alphaproteobacteria species associated to the Mediterranean sponge Oscarella lobularis.</title>
        <authorList>
            <person name="Jourda C."/>
            <person name="Santini S."/>
            <person name="Claverie J.-M."/>
        </authorList>
    </citation>
    <scope>NUCLEOTIDE SEQUENCE [LARGE SCALE GENOMIC DNA]</scope>
    <source>
        <strain evidence="1">IGS</strain>
    </source>
</reference>
<gene>
    <name evidence="1" type="ORF">AIOL_001363</name>
</gene>
<dbReference type="EMBL" id="LFTY01000002">
    <property type="protein sequence ID" value="KMW56409.1"/>
    <property type="molecule type" value="Genomic_DNA"/>
</dbReference>
<organism evidence="1 2">
    <name type="scientific">Candidatus Rhodobacter oscarellae</name>
    <dbReference type="NCBI Taxonomy" id="1675527"/>
    <lineage>
        <taxon>Bacteria</taxon>
        <taxon>Pseudomonadati</taxon>
        <taxon>Pseudomonadota</taxon>
        <taxon>Alphaproteobacteria</taxon>
        <taxon>Rhodobacterales</taxon>
        <taxon>Rhodobacter group</taxon>
        <taxon>Rhodobacter</taxon>
    </lineage>
</organism>
<dbReference type="Proteomes" id="UP000037178">
    <property type="component" value="Unassembled WGS sequence"/>
</dbReference>
<dbReference type="OrthoDB" id="7863224at2"/>
<comment type="caution">
    <text evidence="1">The sequence shown here is derived from an EMBL/GenBank/DDBJ whole genome shotgun (WGS) entry which is preliminary data.</text>
</comment>
<sequence>MKANAVQAHGAVLLVAGLIEVKGGRVTFPSEEEATPQLWANINGAQFGVVAVAPQSRDGQTISFIILEPMGPHRVLGVIAAGSSLSIDLLDLTDVKRQNHGGFRIVTLEARKGNKIKAPDLHNLLAPLASVADLTA</sequence>